<dbReference type="STRING" id="930990.A0A067MA20"/>
<accession>A0A067MA20</accession>
<feature type="compositionally biased region" description="Low complexity" evidence="1">
    <location>
        <begin position="343"/>
        <end position="357"/>
    </location>
</feature>
<dbReference type="PANTHER" id="PTHR12975">
    <property type="entry name" value="TRANSPORT PROTEIN TRAPP"/>
    <property type="match status" value="1"/>
</dbReference>
<dbReference type="InterPro" id="IPR024420">
    <property type="entry name" value="TRAPP_III_complex_Trs85"/>
</dbReference>
<evidence type="ECO:0000259" key="2">
    <source>
        <dbReference type="Pfam" id="PF24546"/>
    </source>
</evidence>
<dbReference type="GO" id="GO:1990072">
    <property type="term" value="C:TRAPPIII protein complex"/>
    <property type="evidence" value="ECO:0007669"/>
    <property type="project" value="TreeGrafter"/>
</dbReference>
<proteinExistence type="predicted"/>
<dbReference type="Proteomes" id="UP000027195">
    <property type="component" value="Unassembled WGS sequence"/>
</dbReference>
<dbReference type="Pfam" id="PF12739">
    <property type="entry name" value="TRAPPC-Trs85"/>
    <property type="match status" value="1"/>
</dbReference>
<evidence type="ECO:0000256" key="1">
    <source>
        <dbReference type="SAM" id="MobiDB-lite"/>
    </source>
</evidence>
<keyword evidence="4" id="KW-1185">Reference proteome</keyword>
<dbReference type="EMBL" id="KL198090">
    <property type="protein sequence ID" value="KDQ08436.1"/>
    <property type="molecule type" value="Genomic_DNA"/>
</dbReference>
<dbReference type="OrthoDB" id="203724at2759"/>
<dbReference type="Pfam" id="PF24546">
    <property type="entry name" value="Ig_TPPC8_3rd"/>
    <property type="match status" value="1"/>
</dbReference>
<sequence length="1335" mass="145677">MPILPSSISPHILVLATPDLDKLLASHALPPLHHILQSFSPLQGVTTRTIALSSVTHSSFALRFSNLPDIEAACREDEETRAGRMVDWISARIGKRAAAWVQEAESNDEKDRETKWWEELRRCIDDDRTPSRAEGWNHPVALILATSTFAPNPLQAITELHSRAIDLPPWIDSSNILRYTLIVQTPDSPLSDEESIALFNATKKQFGLSTHLLSLTMSTPTTAKPIALFPNQLPSLDVGDSPEQPLISLDAPTEEVEVRPVQELAMTEEDLAAIGRFVKELTNSGLLPWMESCVSEWNNNYSSSRRLPSRLFTSTRRLFGSSSSLSSLSAPTPSSPTSPSPLSPSSSTASLPTGTPLPQQRRLAEFATLLGDLKLAVSVWESLRKSTTHAGMGADVLPLLVAPTKALASLASMALAPLMGANMSAGGGGGDGVPASVQVRAVRFAVRWERGVSELKELDGERWLVWAAGSSEEPPSALLLAEAARMSAQKGANRRAAMWYASAASRLEKYGIKPLTMHFLKKAHELYSFEREKSLSPLFYDILGPNAAGTSDGVPAHIEHSLGRLKYTIGDTEGAVRLFLGLLKGSSGKEIGGDDKVYLEDFRQAFQHLKTTEGEHAIPGDLKLPVALCQASETRIRLSTAGATGGAAEQLERLYEVWRSFWRAKGGKGRLDGGGKAAVGEKFWIELALENPLDAEITLGDLTVQVEMDGVDASDDENGAAAPVQVEVVSEITLGPLESLILPISVVCSQQTALRIPRATYSFLSLLPVSESLATRGKRLNDTVAQRQSVMYPPDVVMKTEVGVGGGRLRAELVGGADDISLAHGELRRVVVKVSNVERVPVREIWYVPDEGGMFWLDSENNRKIYPHQHAQSARSEIFASSNSIAAPEPHPLPLDQLHSSSALHPGEFLMLPFLAYGESIGSHDVILLFVFRESEDTETFYTSRTHSHVEVVPLLDTNVTVKPGASSGQGYILGLEVENIAPLSEICITQLTCVSPAWESAPLGGKSIRRMESIHPRQSGSIYVRLQQSDDTDTAVESMRYFNRKIEDLIQGRKIEKDLPSEVNLTCTHVAQSDQYLSTSTPSLQHIIQTCRRHHVSRSVIAQFPGVPPTDHPYIFPLYTPTDVSLLISWEIPSERRAGFTSISGVVVGPGDGSLREVFQRVEDADAKSKTRSLYAETGIQKNILLRAIRESEWNVDENPLAVQVRVDGRIQHDFTAGPCKISVSFIIRNLSLTTSARFMLSLPNGTRPPGSLNYIPSTFIGALTHRGDIGPSRETNVRVRMWATQPGTYSLHGWSLETDIGSLEDGIWISKARFVQDAEEGGSPVTEIRSVGL</sequence>
<protein>
    <recommendedName>
        <fullName evidence="2">TPPC8 third Ig-like domain-containing protein</fullName>
    </recommendedName>
</protein>
<name>A0A067MA20_BOTB1</name>
<dbReference type="HOGENOM" id="CLU_004823_3_0_1"/>
<organism evidence="3 4">
    <name type="scientific">Botryobasidium botryosum (strain FD-172 SS1)</name>
    <dbReference type="NCBI Taxonomy" id="930990"/>
    <lineage>
        <taxon>Eukaryota</taxon>
        <taxon>Fungi</taxon>
        <taxon>Dikarya</taxon>
        <taxon>Basidiomycota</taxon>
        <taxon>Agaricomycotina</taxon>
        <taxon>Agaricomycetes</taxon>
        <taxon>Cantharellales</taxon>
        <taxon>Botryobasidiaceae</taxon>
        <taxon>Botryobasidium</taxon>
    </lineage>
</organism>
<dbReference type="InParanoid" id="A0A067MA20"/>
<feature type="compositionally biased region" description="Low complexity" evidence="1">
    <location>
        <begin position="322"/>
        <end position="332"/>
    </location>
</feature>
<dbReference type="InterPro" id="IPR058540">
    <property type="entry name" value="Ig_TPPC8_3rd"/>
</dbReference>
<evidence type="ECO:0000313" key="3">
    <source>
        <dbReference type="EMBL" id="KDQ08436.1"/>
    </source>
</evidence>
<dbReference type="PANTHER" id="PTHR12975:SF6">
    <property type="entry name" value="TRAFFICKING PROTEIN PARTICLE COMPLEX SUBUNIT 8"/>
    <property type="match status" value="1"/>
</dbReference>
<feature type="domain" description="TPPC8 third Ig-like" evidence="2">
    <location>
        <begin position="970"/>
        <end position="1087"/>
    </location>
</feature>
<reference evidence="4" key="1">
    <citation type="journal article" date="2014" name="Proc. Natl. Acad. Sci. U.S.A.">
        <title>Extensive sampling of basidiomycete genomes demonstrates inadequacy of the white-rot/brown-rot paradigm for wood decay fungi.</title>
        <authorList>
            <person name="Riley R."/>
            <person name="Salamov A.A."/>
            <person name="Brown D.W."/>
            <person name="Nagy L.G."/>
            <person name="Floudas D."/>
            <person name="Held B.W."/>
            <person name="Levasseur A."/>
            <person name="Lombard V."/>
            <person name="Morin E."/>
            <person name="Otillar R."/>
            <person name="Lindquist E.A."/>
            <person name="Sun H."/>
            <person name="LaButti K.M."/>
            <person name="Schmutz J."/>
            <person name="Jabbour D."/>
            <person name="Luo H."/>
            <person name="Baker S.E."/>
            <person name="Pisabarro A.G."/>
            <person name="Walton J.D."/>
            <person name="Blanchette R.A."/>
            <person name="Henrissat B."/>
            <person name="Martin F."/>
            <person name="Cullen D."/>
            <person name="Hibbett D.S."/>
            <person name="Grigoriev I.V."/>
        </authorList>
    </citation>
    <scope>NUCLEOTIDE SEQUENCE [LARGE SCALE GENOMIC DNA]</scope>
    <source>
        <strain evidence="4">FD-172 SS1</strain>
    </source>
</reference>
<feature type="compositionally biased region" description="Pro residues" evidence="1">
    <location>
        <begin position="333"/>
        <end position="342"/>
    </location>
</feature>
<feature type="region of interest" description="Disordered" evidence="1">
    <location>
        <begin position="322"/>
        <end position="357"/>
    </location>
</feature>
<gene>
    <name evidence="3" type="ORF">BOTBODRAFT_148671</name>
</gene>
<evidence type="ECO:0000313" key="4">
    <source>
        <dbReference type="Proteomes" id="UP000027195"/>
    </source>
</evidence>